<dbReference type="Proteomes" id="UP000078540">
    <property type="component" value="Unassembled WGS sequence"/>
</dbReference>
<dbReference type="EMBL" id="KQ976610">
    <property type="protein sequence ID" value="KYM79304.1"/>
    <property type="molecule type" value="Genomic_DNA"/>
</dbReference>
<evidence type="ECO:0000313" key="1">
    <source>
        <dbReference type="EMBL" id="KYM79304.1"/>
    </source>
</evidence>
<proteinExistence type="predicted"/>
<name>A0A151I1E2_9HYME</name>
<reference evidence="1 2" key="1">
    <citation type="submission" date="2015-09" db="EMBL/GenBank/DDBJ databases">
        <title>Atta colombica WGS genome.</title>
        <authorList>
            <person name="Nygaard S."/>
            <person name="Hu H."/>
            <person name="Boomsma J."/>
            <person name="Zhang G."/>
        </authorList>
    </citation>
    <scope>NUCLEOTIDE SEQUENCE [LARGE SCALE GENOMIC DNA]</scope>
    <source>
        <strain evidence="1">Treedump-2</strain>
        <tissue evidence="1">Whole body</tissue>
    </source>
</reference>
<dbReference type="AlphaFoldDB" id="A0A151I1E2"/>
<accession>A0A151I1E2</accession>
<protein>
    <submittedName>
        <fullName evidence="1">Uncharacterized protein</fullName>
    </submittedName>
</protein>
<evidence type="ECO:0000313" key="2">
    <source>
        <dbReference type="Proteomes" id="UP000078540"/>
    </source>
</evidence>
<organism evidence="1 2">
    <name type="scientific">Atta colombica</name>
    <dbReference type="NCBI Taxonomy" id="520822"/>
    <lineage>
        <taxon>Eukaryota</taxon>
        <taxon>Metazoa</taxon>
        <taxon>Ecdysozoa</taxon>
        <taxon>Arthropoda</taxon>
        <taxon>Hexapoda</taxon>
        <taxon>Insecta</taxon>
        <taxon>Pterygota</taxon>
        <taxon>Neoptera</taxon>
        <taxon>Endopterygota</taxon>
        <taxon>Hymenoptera</taxon>
        <taxon>Apocrita</taxon>
        <taxon>Aculeata</taxon>
        <taxon>Formicoidea</taxon>
        <taxon>Formicidae</taxon>
        <taxon>Myrmicinae</taxon>
        <taxon>Atta</taxon>
    </lineage>
</organism>
<gene>
    <name evidence="1" type="ORF">ALC53_10258</name>
</gene>
<sequence length="70" mass="7801">MFSKNLSFNHLLIDCSVFTDGQYAASISIEKKSTAFGSILKKLNMNRKTASDDEEVASYLIIYTMVGTQN</sequence>
<keyword evidence="2" id="KW-1185">Reference proteome</keyword>